<dbReference type="InterPro" id="IPR051397">
    <property type="entry name" value="Zn-ADH-like_protein"/>
</dbReference>
<dbReference type="GO" id="GO:0043958">
    <property type="term" value="F:acryloyl-CoA reductase (NADH) activity"/>
    <property type="evidence" value="ECO:0007669"/>
    <property type="project" value="UniProtKB-EC"/>
</dbReference>
<dbReference type="InterPro" id="IPR036291">
    <property type="entry name" value="NAD(P)-bd_dom_sf"/>
</dbReference>
<dbReference type="InterPro" id="IPR013149">
    <property type="entry name" value="ADH-like_C"/>
</dbReference>
<sequence length="334" mass="36316">MTYQCLEFQKDELSGKVIPVLTKKDVSATQEEEVQIKVHYSSVNYKDALASDHVKNGVIAHYPLVGGIDLSGEIINSKDERFKVGDRVVVTGYGLGVSHPGGYSEIAQVPADWVTKLPSNLTTKEAMIYGTAGITAALSIEALLKNGLAENFDARLLVTGATGGVGSLAISILNHMGYRNISALSRKKGTADDYLLRIGAHHIVTLEELTPEKVRPLMKQQFDFILDAVGGEQLIILLPQLAYGGCITLCGNAAGIKLNTTVLPFILRGISMIGIDSVNITPEKREHMWEMLANKMKPDTLETFVKDEVSLEKLPATFTQLLDGTMVGRYLVTL</sequence>
<dbReference type="RefSeq" id="WP_136952482.1">
    <property type="nucleotide sequence ID" value="NZ_CP039712.1"/>
</dbReference>
<dbReference type="SMART" id="SM00829">
    <property type="entry name" value="PKS_ER"/>
    <property type="match status" value="1"/>
</dbReference>
<dbReference type="Gene3D" id="3.90.180.10">
    <property type="entry name" value="Medium-chain alcohol dehydrogenases, catalytic domain"/>
    <property type="match status" value="1"/>
</dbReference>
<protein>
    <submittedName>
        <fullName evidence="1">Acryloyl-CoA reductase</fullName>
        <ecNumber evidence="1">1.3.1.95</ecNumber>
    </submittedName>
</protein>
<keyword evidence="1" id="KW-0560">Oxidoreductase</keyword>
<dbReference type="EC" id="1.3.1.95" evidence="1"/>
<dbReference type="NCBIfam" id="TIGR02823">
    <property type="entry name" value="oxido_YhdH"/>
    <property type="match status" value="1"/>
</dbReference>
<dbReference type="OrthoDB" id="9782155at2"/>
<dbReference type="InterPro" id="IPR014188">
    <property type="entry name" value="Acrylyl-CoA_reductase_AcuI"/>
</dbReference>
<dbReference type="Pfam" id="PF08240">
    <property type="entry name" value="ADH_N"/>
    <property type="match status" value="1"/>
</dbReference>
<keyword evidence="2" id="KW-1185">Reference proteome</keyword>
<dbReference type="InterPro" id="IPR020843">
    <property type="entry name" value="ER"/>
</dbReference>
<evidence type="ECO:0000313" key="1">
    <source>
        <dbReference type="EMBL" id="QCI85636.1"/>
    </source>
</evidence>
<dbReference type="PANTHER" id="PTHR43677">
    <property type="entry name" value="SHORT-CHAIN DEHYDROGENASE/REDUCTASE"/>
    <property type="match status" value="1"/>
</dbReference>
<dbReference type="Gene3D" id="3.40.50.720">
    <property type="entry name" value="NAD(P)-binding Rossmann-like Domain"/>
    <property type="match status" value="1"/>
</dbReference>
<reference evidence="1 2" key="1">
    <citation type="submission" date="2019-04" db="EMBL/GenBank/DDBJ databases">
        <title>Vagococcus sp. nov., isolated from faeces of yaks (Bos grunniens).</title>
        <authorList>
            <person name="Ge Y."/>
        </authorList>
    </citation>
    <scope>NUCLEOTIDE SEQUENCE [LARGE SCALE GENOMIC DNA]</scope>
    <source>
        <strain evidence="1 2">MN-17</strain>
    </source>
</reference>
<dbReference type="Proteomes" id="UP000298615">
    <property type="component" value="Chromosome"/>
</dbReference>
<name>A0A4D7CTC1_9ENTE</name>
<organism evidence="1 2">
    <name type="scientific">Vagococcus zengguangii</name>
    <dbReference type="NCBI Taxonomy" id="2571750"/>
    <lineage>
        <taxon>Bacteria</taxon>
        <taxon>Bacillati</taxon>
        <taxon>Bacillota</taxon>
        <taxon>Bacilli</taxon>
        <taxon>Lactobacillales</taxon>
        <taxon>Enterococcaceae</taxon>
        <taxon>Vagococcus</taxon>
    </lineage>
</organism>
<dbReference type="InterPro" id="IPR013154">
    <property type="entry name" value="ADH-like_N"/>
</dbReference>
<dbReference type="EMBL" id="CP039712">
    <property type="protein sequence ID" value="QCI85636.1"/>
    <property type="molecule type" value="Genomic_DNA"/>
</dbReference>
<dbReference type="CDD" id="cd05280">
    <property type="entry name" value="MDR_yhdh_yhfp"/>
    <property type="match status" value="1"/>
</dbReference>
<evidence type="ECO:0000313" key="2">
    <source>
        <dbReference type="Proteomes" id="UP000298615"/>
    </source>
</evidence>
<dbReference type="PANTHER" id="PTHR43677:SF1">
    <property type="entry name" value="ACRYLYL-COA REDUCTASE ACUI-RELATED"/>
    <property type="match status" value="1"/>
</dbReference>
<dbReference type="GO" id="GO:0043957">
    <property type="term" value="F:acryloyl-CoA reductase (NADPH) activity"/>
    <property type="evidence" value="ECO:0007669"/>
    <property type="project" value="TreeGrafter"/>
</dbReference>
<proteinExistence type="predicted"/>
<accession>A0A4D7CTC1</accession>
<dbReference type="InterPro" id="IPR011032">
    <property type="entry name" value="GroES-like_sf"/>
</dbReference>
<gene>
    <name evidence="1" type="ORF">FA707_01030</name>
</gene>
<dbReference type="AlphaFoldDB" id="A0A4D7CTC1"/>
<dbReference type="KEGG" id="vao:FA707_01030"/>
<dbReference type="SUPFAM" id="SSF50129">
    <property type="entry name" value="GroES-like"/>
    <property type="match status" value="1"/>
</dbReference>
<dbReference type="Pfam" id="PF00107">
    <property type="entry name" value="ADH_zinc_N"/>
    <property type="match status" value="1"/>
</dbReference>
<dbReference type="SUPFAM" id="SSF51735">
    <property type="entry name" value="NAD(P)-binding Rossmann-fold domains"/>
    <property type="match status" value="1"/>
</dbReference>